<proteinExistence type="predicted"/>
<sequence>MLGNTRGTLQRNILDPMREIWGEELVGEIRSDNTVQLFGKKVYALGADNKKHVARIQGATIEYAYGDEVTTWNQEVFEMLKSRLRTSRSHFDGTCNPAGPKHWFKGFLDSDADIFQQAYNIHDGCLPPAVVDELIKEYSGTHRYQRYILGKWAVAEGPVYDMFSEERHVCKAKTSGEIIVSSDFGMQNPTVFLIWQKRVDTGNWHCIKEYYYSGRENNRMKTVSALVKGLEDTLSGQKDDLVIVDPSATALIVELRSKGHKVKKADNTVNDGIADVETMLTQDKLSFDPSCTHTIEEFGIYAWDPTAADKGRDEVIKQSDHAMDAIRYFVKTKKLVKRSRTRQYKSILG</sequence>
<dbReference type="Pfam" id="PF03237">
    <property type="entry name" value="Terminase_6N"/>
    <property type="match status" value="1"/>
</dbReference>
<dbReference type="PANTHER" id="PTHR39184">
    <property type="match status" value="1"/>
</dbReference>
<dbReference type="EMBL" id="BK032638">
    <property type="protein sequence ID" value="DAF52505.1"/>
    <property type="molecule type" value="Genomic_DNA"/>
</dbReference>
<dbReference type="Gene3D" id="3.30.420.280">
    <property type="match status" value="1"/>
</dbReference>
<dbReference type="InterPro" id="IPR027417">
    <property type="entry name" value="P-loop_NTPase"/>
</dbReference>
<protein>
    <submittedName>
        <fullName evidence="1">Large terminase</fullName>
    </submittedName>
</protein>
<dbReference type="Gene3D" id="3.40.50.300">
    <property type="entry name" value="P-loop containing nucleotide triphosphate hydrolases"/>
    <property type="match status" value="1"/>
</dbReference>
<dbReference type="PANTHER" id="PTHR39184:SF1">
    <property type="entry name" value="PBSX PHAGE TERMINASE LARGE SUBUNIT"/>
    <property type="match status" value="1"/>
</dbReference>
<organism evidence="1">
    <name type="scientific">Siphoviridae sp. ctCb814</name>
    <dbReference type="NCBI Taxonomy" id="2827808"/>
    <lineage>
        <taxon>Viruses</taxon>
        <taxon>Duplodnaviria</taxon>
        <taxon>Heunggongvirae</taxon>
        <taxon>Uroviricota</taxon>
        <taxon>Caudoviricetes</taxon>
    </lineage>
</organism>
<reference evidence="1" key="1">
    <citation type="journal article" date="2021" name="Proc. Natl. Acad. Sci. U.S.A.">
        <title>A Catalog of Tens of Thousands of Viruses from Human Metagenomes Reveals Hidden Associations with Chronic Diseases.</title>
        <authorList>
            <person name="Tisza M.J."/>
            <person name="Buck C.B."/>
        </authorList>
    </citation>
    <scope>NUCLEOTIDE SEQUENCE</scope>
    <source>
        <strain evidence="1">CtCb814</strain>
    </source>
</reference>
<accession>A0A8S5SNC8</accession>
<evidence type="ECO:0000313" key="1">
    <source>
        <dbReference type="EMBL" id="DAF52505.1"/>
    </source>
</evidence>
<name>A0A8S5SNC8_9CAUD</name>
<dbReference type="InterPro" id="IPR052380">
    <property type="entry name" value="Viral_DNA_packaging_terminase"/>
</dbReference>